<evidence type="ECO:0000313" key="2">
    <source>
        <dbReference type="EMBL" id="AIF84979.1"/>
    </source>
</evidence>
<organism evidence="2 3">
    <name type="scientific">Candidatus Nitrososphaera evergladensis SR1</name>
    <dbReference type="NCBI Taxonomy" id="1459636"/>
    <lineage>
        <taxon>Archaea</taxon>
        <taxon>Nitrososphaerota</taxon>
        <taxon>Nitrososphaeria</taxon>
        <taxon>Nitrososphaerales</taxon>
        <taxon>Nitrososphaeraceae</taxon>
        <taxon>Nitrososphaera</taxon>
    </lineage>
</organism>
<feature type="transmembrane region" description="Helical" evidence="1">
    <location>
        <begin position="100"/>
        <end position="118"/>
    </location>
</feature>
<accession>A0A075N0G8</accession>
<dbReference type="Proteomes" id="UP000028194">
    <property type="component" value="Chromosome"/>
</dbReference>
<feature type="transmembrane region" description="Helical" evidence="1">
    <location>
        <begin position="138"/>
        <end position="159"/>
    </location>
</feature>
<protein>
    <submittedName>
        <fullName evidence="2">Uncharacterized protein</fullName>
    </submittedName>
</protein>
<gene>
    <name evidence="2" type="ORF">NTE_02943</name>
</gene>
<dbReference type="KEGG" id="nev:NTE_02943"/>
<dbReference type="EMBL" id="CP007174">
    <property type="protein sequence ID" value="AIF84979.1"/>
    <property type="molecule type" value="Genomic_DNA"/>
</dbReference>
<name>A0A075N0G8_9ARCH</name>
<proteinExistence type="predicted"/>
<feature type="transmembrane region" description="Helical" evidence="1">
    <location>
        <begin position="58"/>
        <end position="79"/>
    </location>
</feature>
<evidence type="ECO:0000256" key="1">
    <source>
        <dbReference type="SAM" id="Phobius"/>
    </source>
</evidence>
<dbReference type="HOGENOM" id="CLU_1536712_0_0_2"/>
<keyword evidence="3" id="KW-1185">Reference proteome</keyword>
<keyword evidence="1" id="KW-1133">Transmembrane helix</keyword>
<evidence type="ECO:0000313" key="3">
    <source>
        <dbReference type="Proteomes" id="UP000028194"/>
    </source>
</evidence>
<feature type="transmembrane region" description="Helical" evidence="1">
    <location>
        <begin position="29"/>
        <end position="52"/>
    </location>
</feature>
<sequence>MGCSKLLIRQYISYLADNARKYRTFNKQLVVGELAGIAAGLLVAELAIAIALDEAGVSIASSAADYLAALAGFLAIFYFDSRKEFMQFGRGKRVQKVCVMALRLWPSVAAADIVFIFVRPYVQYLLLGANIEAGVTSVIAHFVAFAAFNLTAIFSRSIMDFWQSTKKQRQQQPS</sequence>
<reference evidence="2 3" key="1">
    <citation type="journal article" date="2014" name="PLoS ONE">
        <title>Genome Sequence of Candidatus Nitrososphaera evergladensis from Group I.1b Enriched from Everglades Soil Reveals Novel Genomic Features of the Ammonia-Oxidizing Archaea.</title>
        <authorList>
            <person name="Zhalnina K.V."/>
            <person name="Dias R."/>
            <person name="Leonard M.T."/>
            <person name="Dorr de Quadros P."/>
            <person name="Camargo F.A."/>
            <person name="Drew J.C."/>
            <person name="Farmerie W.G."/>
            <person name="Daroub S.H."/>
            <person name="Triplett E.W."/>
        </authorList>
    </citation>
    <scope>NUCLEOTIDE SEQUENCE [LARGE SCALE GENOMIC DNA]</scope>
    <source>
        <strain evidence="2 3">SR1</strain>
    </source>
</reference>
<keyword evidence="1" id="KW-0812">Transmembrane</keyword>
<keyword evidence="1" id="KW-0472">Membrane</keyword>
<dbReference type="AlphaFoldDB" id="A0A075N0G8"/>